<dbReference type="GO" id="GO:0005737">
    <property type="term" value="C:cytoplasm"/>
    <property type="evidence" value="ECO:0007669"/>
    <property type="project" value="UniProtKB-SubCell"/>
</dbReference>
<dbReference type="STRING" id="865938.Weevi_1981"/>
<dbReference type="AlphaFoldDB" id="F0P1E3"/>
<dbReference type="GO" id="GO:0005524">
    <property type="term" value="F:ATP binding"/>
    <property type="evidence" value="ECO:0007669"/>
    <property type="project" value="UniProtKB-KW"/>
</dbReference>
<dbReference type="InterPro" id="IPR050156">
    <property type="entry name" value="TC-AMP_synthase_SUA5"/>
</dbReference>
<evidence type="ECO:0000256" key="2">
    <source>
        <dbReference type="ARBA" id="ARBA00007663"/>
    </source>
</evidence>
<evidence type="ECO:0000256" key="6">
    <source>
        <dbReference type="ARBA" id="ARBA00022694"/>
    </source>
</evidence>
<evidence type="ECO:0000256" key="8">
    <source>
        <dbReference type="ARBA" id="ARBA00022741"/>
    </source>
</evidence>
<dbReference type="InterPro" id="IPR017945">
    <property type="entry name" value="DHBP_synth_RibB-like_a/b_dom"/>
</dbReference>
<comment type="similarity">
    <text evidence="2">Belongs to the SUA5 family.</text>
</comment>
<dbReference type="Gene3D" id="3.90.870.10">
    <property type="entry name" value="DHBP synthase"/>
    <property type="match status" value="1"/>
</dbReference>
<organism evidence="13 14">
    <name type="scientific">Weeksella virosa (strain ATCC 43766 / DSM 16922 / JCM 21250 / CCUG 30538 / CDC 9751 / IAM 14551 / NBRC 16016 / NCTC 11634 / CL345/78)</name>
    <dbReference type="NCBI Taxonomy" id="865938"/>
    <lineage>
        <taxon>Bacteria</taxon>
        <taxon>Pseudomonadati</taxon>
        <taxon>Bacteroidota</taxon>
        <taxon>Flavobacteriia</taxon>
        <taxon>Flavobacteriales</taxon>
        <taxon>Weeksellaceae</taxon>
        <taxon>Weeksella</taxon>
    </lineage>
</organism>
<dbReference type="PANTHER" id="PTHR17490">
    <property type="entry name" value="SUA5"/>
    <property type="match status" value="1"/>
</dbReference>
<dbReference type="EC" id="2.7.7.87" evidence="3"/>
<keyword evidence="9" id="KW-0067">ATP-binding</keyword>
<keyword evidence="7" id="KW-0548">Nucleotidyltransferase</keyword>
<evidence type="ECO:0000256" key="4">
    <source>
        <dbReference type="ARBA" id="ARBA00022490"/>
    </source>
</evidence>
<evidence type="ECO:0000256" key="7">
    <source>
        <dbReference type="ARBA" id="ARBA00022695"/>
    </source>
</evidence>
<dbReference type="NCBIfam" id="TIGR00057">
    <property type="entry name" value="L-threonylcarbamoyladenylate synthase"/>
    <property type="match status" value="1"/>
</dbReference>
<dbReference type="GO" id="GO:0003725">
    <property type="term" value="F:double-stranded RNA binding"/>
    <property type="evidence" value="ECO:0007669"/>
    <property type="project" value="InterPro"/>
</dbReference>
<accession>F0P1E3</accession>
<dbReference type="InterPro" id="IPR006070">
    <property type="entry name" value="Sua5-like_dom"/>
</dbReference>
<name>F0P1E3_WEEVC</name>
<dbReference type="PROSITE" id="PS51163">
    <property type="entry name" value="YRDC"/>
    <property type="match status" value="1"/>
</dbReference>
<evidence type="ECO:0000256" key="11">
    <source>
        <dbReference type="ARBA" id="ARBA00048366"/>
    </source>
</evidence>
<dbReference type="SUPFAM" id="SSF55821">
    <property type="entry name" value="YrdC/RibB"/>
    <property type="match status" value="1"/>
</dbReference>
<evidence type="ECO:0000313" key="13">
    <source>
        <dbReference type="EMBL" id="ADX68657.1"/>
    </source>
</evidence>
<dbReference type="eggNOG" id="COG0009">
    <property type="taxonomic scope" value="Bacteria"/>
</dbReference>
<keyword evidence="14" id="KW-1185">Reference proteome</keyword>
<reference evidence="14" key="2">
    <citation type="journal article" date="2011" name="Stand. Genomic Sci.">
        <title>Complete genome sequence of Weeksella virosa type strain (9751T).</title>
        <authorList>
            <person name="Lang E."/>
            <person name="Teshima H."/>
            <person name="Lucas S."/>
            <person name="Lapidus A."/>
            <person name="Hammon N."/>
            <person name="Deshpande S."/>
            <person name="Nolan M."/>
            <person name="Cheng J."/>
            <person name="Pitluck S."/>
            <person name="Liolios K."/>
            <person name="Pagani I."/>
            <person name="Mikhailova N."/>
            <person name="Ivanova N."/>
            <person name="Mavromatis K."/>
            <person name="Pati A."/>
            <person name="Tapia R."/>
            <person name="Han C."/>
            <person name="Goodwin L."/>
            <person name="Chen A."/>
            <person name="Palaniappan K."/>
            <person name="Land M."/>
            <person name="Hauser L."/>
            <person name="Chang Y."/>
            <person name="Jeffries C."/>
            <person name="Brambilla E."/>
            <person name="Kopitz M."/>
            <person name="Rohde M."/>
            <person name="Goker M."/>
            <person name="Tindall B."/>
            <person name="Detter J."/>
            <person name="Woyke T."/>
            <person name="Bristow J."/>
            <person name="Eisen J."/>
            <person name="Markowitz V."/>
            <person name="Hugenholtz P."/>
            <person name="Klenk H."/>
            <person name="Kyrpides N."/>
        </authorList>
    </citation>
    <scope>NUCLEOTIDE SEQUENCE [LARGE SCALE GENOMIC DNA]</scope>
    <source>
        <strain evidence="14">ATCC 43766 / DSM 16922 / JCM 21250 / NBRC 16016 / NCTC 11634 / CL345/78</strain>
    </source>
</reference>
<dbReference type="GO" id="GO:0006450">
    <property type="term" value="P:regulation of translational fidelity"/>
    <property type="evidence" value="ECO:0007669"/>
    <property type="project" value="TreeGrafter"/>
</dbReference>
<comment type="catalytic activity">
    <reaction evidence="11">
        <text>L-threonine + hydrogencarbonate + ATP = L-threonylcarbamoyladenylate + diphosphate + H2O</text>
        <dbReference type="Rhea" id="RHEA:36407"/>
        <dbReference type="ChEBI" id="CHEBI:15377"/>
        <dbReference type="ChEBI" id="CHEBI:17544"/>
        <dbReference type="ChEBI" id="CHEBI:30616"/>
        <dbReference type="ChEBI" id="CHEBI:33019"/>
        <dbReference type="ChEBI" id="CHEBI:57926"/>
        <dbReference type="ChEBI" id="CHEBI:73682"/>
        <dbReference type="EC" id="2.7.7.87"/>
    </reaction>
</comment>
<evidence type="ECO:0000259" key="12">
    <source>
        <dbReference type="PROSITE" id="PS51163"/>
    </source>
</evidence>
<keyword evidence="5" id="KW-0808">Transferase</keyword>
<dbReference type="OrthoDB" id="9814580at2"/>
<dbReference type="GO" id="GO:0008033">
    <property type="term" value="P:tRNA processing"/>
    <property type="evidence" value="ECO:0007669"/>
    <property type="project" value="UniProtKB-KW"/>
</dbReference>
<dbReference type="GO" id="GO:0000049">
    <property type="term" value="F:tRNA binding"/>
    <property type="evidence" value="ECO:0007669"/>
    <property type="project" value="TreeGrafter"/>
</dbReference>
<evidence type="ECO:0000256" key="5">
    <source>
        <dbReference type="ARBA" id="ARBA00022679"/>
    </source>
</evidence>
<dbReference type="EMBL" id="CP002455">
    <property type="protein sequence ID" value="ADX68657.1"/>
    <property type="molecule type" value="Genomic_DNA"/>
</dbReference>
<dbReference type="RefSeq" id="WP_013599045.1">
    <property type="nucleotide sequence ID" value="NC_015144.1"/>
</dbReference>
<evidence type="ECO:0000256" key="9">
    <source>
        <dbReference type="ARBA" id="ARBA00022840"/>
    </source>
</evidence>
<dbReference type="KEGG" id="wvi:Weevi_1981"/>
<dbReference type="GO" id="GO:0061710">
    <property type="term" value="F:L-threonylcarbamoyladenylate synthase"/>
    <property type="evidence" value="ECO:0007669"/>
    <property type="project" value="UniProtKB-EC"/>
</dbReference>
<evidence type="ECO:0000256" key="1">
    <source>
        <dbReference type="ARBA" id="ARBA00004496"/>
    </source>
</evidence>
<evidence type="ECO:0000256" key="10">
    <source>
        <dbReference type="ARBA" id="ARBA00029774"/>
    </source>
</evidence>
<dbReference type="PANTHER" id="PTHR17490:SF16">
    <property type="entry name" value="THREONYLCARBAMOYL-AMP SYNTHASE"/>
    <property type="match status" value="1"/>
</dbReference>
<dbReference type="HOGENOM" id="CLU_031397_3_2_10"/>
<reference evidence="13 14" key="1">
    <citation type="journal article" date="2011" name="Stand. Genomic Sci.">
        <title>Complete genome sequence of Weeksella virosa type strain (9751).</title>
        <authorList>
            <person name="Lang E."/>
            <person name="Teshima H."/>
            <person name="Lucas S."/>
            <person name="Lapidus A."/>
            <person name="Hammon N."/>
            <person name="Deshpande S."/>
            <person name="Nolan M."/>
            <person name="Cheng J.F."/>
            <person name="Pitluck S."/>
            <person name="Liolios K."/>
            <person name="Pagani I."/>
            <person name="Mikhailova N."/>
            <person name="Ivanova N."/>
            <person name="Mavromatis K."/>
            <person name="Pati A."/>
            <person name="Tapia R."/>
            <person name="Han C."/>
            <person name="Goodwin L."/>
            <person name="Chen A."/>
            <person name="Palaniappan K."/>
            <person name="Land M."/>
            <person name="Hauser L."/>
            <person name="Chang Y.J."/>
            <person name="Jeffries C.D."/>
            <person name="Brambilla E.M."/>
            <person name="Kopitz M."/>
            <person name="Rohde M."/>
            <person name="Goker M."/>
            <person name="Tindall B.J."/>
            <person name="Detter J.C."/>
            <person name="Woyke T."/>
            <person name="Bristow J."/>
            <person name="Eisen J.A."/>
            <person name="Markowitz V."/>
            <person name="Hugenholtz P."/>
            <person name="Klenk H.P."/>
            <person name="Kyrpides N.C."/>
        </authorList>
    </citation>
    <scope>NUCLEOTIDE SEQUENCE [LARGE SCALE GENOMIC DNA]</scope>
    <source>
        <strain evidence="14">ATCC 43766 / DSM 16922 / JCM 21250 / NBRC 16016 / NCTC 11634 / CL345/78</strain>
    </source>
</reference>
<sequence length="184" mass="20435">MTIQEIAERLLNGETMIYPTDTILGLGCNALDDKAIAKIYSIKNRPESKSLILLVDSPARLQSIVDVPELTWDLIDLNEKPLTIIYDDPRGLPKSLVSKDNTIGIRLTKDPFCCQIIQRIKAPLVSTSVNISSQKAAQSYADISPAILEKVDFVVDEAKTFLPKSEPSTIIQLTKDLQVKVIRE</sequence>
<evidence type="ECO:0000313" key="14">
    <source>
        <dbReference type="Proteomes" id="UP000008641"/>
    </source>
</evidence>
<gene>
    <name evidence="13" type="ordered locus">Weevi_1981</name>
</gene>
<keyword evidence="6" id="KW-0819">tRNA processing</keyword>
<dbReference type="Proteomes" id="UP000008641">
    <property type="component" value="Chromosome"/>
</dbReference>
<keyword evidence="4" id="KW-0963">Cytoplasm</keyword>
<evidence type="ECO:0000256" key="3">
    <source>
        <dbReference type="ARBA" id="ARBA00012584"/>
    </source>
</evidence>
<proteinExistence type="inferred from homology"/>
<keyword evidence="8" id="KW-0547">Nucleotide-binding</keyword>
<dbReference type="Pfam" id="PF01300">
    <property type="entry name" value="Sua5_yciO_yrdC"/>
    <property type="match status" value="1"/>
</dbReference>
<feature type="domain" description="YrdC-like" evidence="12">
    <location>
        <begin position="1"/>
        <end position="184"/>
    </location>
</feature>
<protein>
    <recommendedName>
        <fullName evidence="10">L-threonylcarbamoyladenylate synthase</fullName>
        <ecNumber evidence="3">2.7.7.87</ecNumber>
    </recommendedName>
    <alternativeName>
        <fullName evidence="10">L-threonylcarbamoyladenylate synthase</fullName>
    </alternativeName>
</protein>
<comment type="subcellular location">
    <subcellularLocation>
        <location evidence="1">Cytoplasm</location>
    </subcellularLocation>
</comment>